<keyword evidence="9" id="KW-1185">Reference proteome</keyword>
<gene>
    <name evidence="8" type="ORF">TrCOL_g1315</name>
</gene>
<comment type="caution">
    <text evidence="8">The sequence shown here is derived from an EMBL/GenBank/DDBJ whole genome shotgun (WGS) entry which is preliminary data.</text>
</comment>
<sequence>MLKNFHIYLNSTTATSSPSEPHPPIQTNFDVKVLHFNHRTRGEGNDKDEELVKRIAKDAGFNVDIHKWEDSNPCLDDVVGSGYKEAGSVPTSMKFTQAKARGWRMNLVRDYALNGRRVYAMTGHTLDDRLEGWVLKMVRGVGVVNSKGMKEKVVEEVGEKGGSVTWVRPWYGVGKEVLVEWMRGEGEEWNEDPSNGGGEYKRNVVRNEVIPKLEGIVEGGDLRGRFLTWERRVNELGEWVGEEVAGWMGEWDGGGKVRWKELVDRRTKEGRGLRYVDKMALHEFVIREMGRQGEGGEGGVGERVWGRVIERMERDVGEGRDGKDWRIDIGGKWWVGRTGVHLVCRKEDDNDDND</sequence>
<reference evidence="9" key="1">
    <citation type="journal article" date="2023" name="Commun. Biol.">
        <title>Genome analysis of Parmales, the sister group of diatoms, reveals the evolutionary specialization of diatoms from phago-mixotrophs to photoautotrophs.</title>
        <authorList>
            <person name="Ban H."/>
            <person name="Sato S."/>
            <person name="Yoshikawa S."/>
            <person name="Yamada K."/>
            <person name="Nakamura Y."/>
            <person name="Ichinomiya M."/>
            <person name="Sato N."/>
            <person name="Blanc-Mathieu R."/>
            <person name="Endo H."/>
            <person name="Kuwata A."/>
            <person name="Ogata H."/>
        </authorList>
    </citation>
    <scope>NUCLEOTIDE SEQUENCE [LARGE SCALE GENOMIC DNA]</scope>
</reference>
<organism evidence="8 9">
    <name type="scientific">Triparma columacea</name>
    <dbReference type="NCBI Taxonomy" id="722753"/>
    <lineage>
        <taxon>Eukaryota</taxon>
        <taxon>Sar</taxon>
        <taxon>Stramenopiles</taxon>
        <taxon>Ochrophyta</taxon>
        <taxon>Bolidophyceae</taxon>
        <taxon>Parmales</taxon>
        <taxon>Triparmaceae</taxon>
        <taxon>Triparma</taxon>
    </lineage>
</organism>
<evidence type="ECO:0000256" key="4">
    <source>
        <dbReference type="ARBA" id="ARBA00022741"/>
    </source>
</evidence>
<keyword evidence="3" id="KW-0819">tRNA processing</keyword>
<dbReference type="InterPro" id="IPR012094">
    <property type="entry name" value="tRNA_Ile_lys_synt"/>
</dbReference>
<dbReference type="InterPro" id="IPR011063">
    <property type="entry name" value="TilS/TtcA_N"/>
</dbReference>
<dbReference type="InterPro" id="IPR012795">
    <property type="entry name" value="tRNA_Ile_lys_synt_N"/>
</dbReference>
<dbReference type="PANTHER" id="PTHR43033">
    <property type="entry name" value="TRNA(ILE)-LYSIDINE SYNTHASE-RELATED"/>
    <property type="match status" value="1"/>
</dbReference>
<keyword evidence="4" id="KW-0547">Nucleotide-binding</keyword>
<feature type="domain" description="tRNA(Ile)-lysidine/2-thiocytidine synthase N-terminal" evidence="7">
    <location>
        <begin position="27"/>
        <end position="208"/>
    </location>
</feature>
<dbReference type="Pfam" id="PF01171">
    <property type="entry name" value="ATP_bind_3"/>
    <property type="match status" value="1"/>
</dbReference>
<dbReference type="InterPro" id="IPR014729">
    <property type="entry name" value="Rossmann-like_a/b/a_fold"/>
</dbReference>
<dbReference type="GO" id="GO:0008033">
    <property type="term" value="P:tRNA processing"/>
    <property type="evidence" value="ECO:0007669"/>
    <property type="project" value="UniProtKB-KW"/>
</dbReference>
<comment type="catalytic activity">
    <reaction evidence="6">
        <text>cytidine(34) in tRNA(Ile2) + L-lysine + ATP = lysidine(34) in tRNA(Ile2) + AMP + diphosphate + H(+)</text>
        <dbReference type="Rhea" id="RHEA:43744"/>
        <dbReference type="Rhea" id="RHEA-COMP:10625"/>
        <dbReference type="Rhea" id="RHEA-COMP:10670"/>
        <dbReference type="ChEBI" id="CHEBI:15378"/>
        <dbReference type="ChEBI" id="CHEBI:30616"/>
        <dbReference type="ChEBI" id="CHEBI:32551"/>
        <dbReference type="ChEBI" id="CHEBI:33019"/>
        <dbReference type="ChEBI" id="CHEBI:82748"/>
        <dbReference type="ChEBI" id="CHEBI:83665"/>
        <dbReference type="ChEBI" id="CHEBI:456215"/>
        <dbReference type="EC" id="6.3.4.19"/>
    </reaction>
</comment>
<proteinExistence type="predicted"/>
<evidence type="ECO:0000256" key="2">
    <source>
        <dbReference type="ARBA" id="ARBA00022598"/>
    </source>
</evidence>
<keyword evidence="2" id="KW-0436">Ligase</keyword>
<dbReference type="Gene3D" id="3.40.50.620">
    <property type="entry name" value="HUPs"/>
    <property type="match status" value="1"/>
</dbReference>
<dbReference type="EMBL" id="BRYA01001479">
    <property type="protein sequence ID" value="GMI44402.1"/>
    <property type="molecule type" value="Genomic_DNA"/>
</dbReference>
<evidence type="ECO:0000256" key="1">
    <source>
        <dbReference type="ARBA" id="ARBA00013267"/>
    </source>
</evidence>
<protein>
    <recommendedName>
        <fullName evidence="1">tRNA(Ile)-lysidine synthetase</fullName>
        <ecNumber evidence="1">6.3.4.19</ecNumber>
    </recommendedName>
</protein>
<dbReference type="GO" id="GO:0032267">
    <property type="term" value="F:tRNA(Ile)-lysidine synthase activity"/>
    <property type="evidence" value="ECO:0007669"/>
    <property type="project" value="UniProtKB-EC"/>
</dbReference>
<dbReference type="CDD" id="cd01992">
    <property type="entry name" value="TilS_N"/>
    <property type="match status" value="1"/>
</dbReference>
<evidence type="ECO:0000256" key="6">
    <source>
        <dbReference type="ARBA" id="ARBA00048539"/>
    </source>
</evidence>
<name>A0A9W7GI32_9STRA</name>
<evidence type="ECO:0000313" key="8">
    <source>
        <dbReference type="EMBL" id="GMI44402.1"/>
    </source>
</evidence>
<evidence type="ECO:0000313" key="9">
    <source>
        <dbReference type="Proteomes" id="UP001165065"/>
    </source>
</evidence>
<dbReference type="EC" id="6.3.4.19" evidence="1"/>
<dbReference type="GO" id="GO:0005524">
    <property type="term" value="F:ATP binding"/>
    <property type="evidence" value="ECO:0007669"/>
    <property type="project" value="UniProtKB-KW"/>
</dbReference>
<dbReference type="SUPFAM" id="SSF52402">
    <property type="entry name" value="Adenine nucleotide alpha hydrolases-like"/>
    <property type="match status" value="1"/>
</dbReference>
<keyword evidence="5" id="KW-0067">ATP-binding</keyword>
<evidence type="ECO:0000256" key="5">
    <source>
        <dbReference type="ARBA" id="ARBA00022840"/>
    </source>
</evidence>
<dbReference type="OrthoDB" id="46912at2759"/>
<evidence type="ECO:0000259" key="7">
    <source>
        <dbReference type="Pfam" id="PF01171"/>
    </source>
</evidence>
<accession>A0A9W7GI32</accession>
<dbReference type="Proteomes" id="UP001165065">
    <property type="component" value="Unassembled WGS sequence"/>
</dbReference>
<dbReference type="PANTHER" id="PTHR43033:SF1">
    <property type="entry name" value="TRNA(ILE)-LYSIDINE SYNTHASE-RELATED"/>
    <property type="match status" value="1"/>
</dbReference>
<dbReference type="AlphaFoldDB" id="A0A9W7GI32"/>
<evidence type="ECO:0000256" key="3">
    <source>
        <dbReference type="ARBA" id="ARBA00022694"/>
    </source>
</evidence>